<gene>
    <name evidence="1" type="ORF">ABZV61_03175</name>
</gene>
<protein>
    <submittedName>
        <fullName evidence="1">Uncharacterized protein</fullName>
    </submittedName>
</protein>
<reference evidence="1 2" key="1">
    <citation type="submission" date="2024-06" db="EMBL/GenBank/DDBJ databases">
        <title>The Natural Products Discovery Center: Release of the First 8490 Sequenced Strains for Exploring Actinobacteria Biosynthetic Diversity.</title>
        <authorList>
            <person name="Kalkreuter E."/>
            <person name="Kautsar S.A."/>
            <person name="Yang D."/>
            <person name="Bader C.D."/>
            <person name="Teijaro C.N."/>
            <person name="Fluegel L."/>
            <person name="Davis C.M."/>
            <person name="Simpson J.R."/>
            <person name="Lauterbach L."/>
            <person name="Steele A.D."/>
            <person name="Gui C."/>
            <person name="Meng S."/>
            <person name="Li G."/>
            <person name="Viehrig K."/>
            <person name="Ye F."/>
            <person name="Su P."/>
            <person name="Kiefer A.F."/>
            <person name="Nichols A."/>
            <person name="Cepeda A.J."/>
            <person name="Yan W."/>
            <person name="Fan B."/>
            <person name="Jiang Y."/>
            <person name="Adhikari A."/>
            <person name="Zheng C.-J."/>
            <person name="Schuster L."/>
            <person name="Cowan T.M."/>
            <person name="Smanski M.J."/>
            <person name="Chevrette M.G."/>
            <person name="De Carvalho L.P.S."/>
            <person name="Shen B."/>
        </authorList>
    </citation>
    <scope>NUCLEOTIDE SEQUENCE [LARGE SCALE GENOMIC DNA]</scope>
    <source>
        <strain evidence="1 2">NPDC005137</strain>
    </source>
</reference>
<accession>A0ABV2U1T1</accession>
<dbReference type="RefSeq" id="WP_356673719.1">
    <property type="nucleotide sequence ID" value="NZ_JBEXEF010000128.1"/>
</dbReference>
<keyword evidence="2" id="KW-1185">Reference proteome</keyword>
<sequence length="72" mass="7511">MSMAGILLSAVVAVGALAIGIALQDWRPRRSGRTCPDCGDLRIRTVGSGNRLNGMLECRACHCVWSPNAAGG</sequence>
<organism evidence="1 2">
    <name type="scientific">Streptomyces sp. 900116325</name>
    <dbReference type="NCBI Taxonomy" id="3154295"/>
    <lineage>
        <taxon>Bacteria</taxon>
        <taxon>Bacillati</taxon>
        <taxon>Actinomycetota</taxon>
        <taxon>Actinomycetes</taxon>
        <taxon>Kitasatosporales</taxon>
        <taxon>Streptomycetaceae</taxon>
        <taxon>Streptomyces</taxon>
    </lineage>
</organism>
<evidence type="ECO:0000313" key="1">
    <source>
        <dbReference type="EMBL" id="MET8431802.1"/>
    </source>
</evidence>
<evidence type="ECO:0000313" key="2">
    <source>
        <dbReference type="Proteomes" id="UP001550044"/>
    </source>
</evidence>
<name>A0ABV2U1T1_9ACTN</name>
<proteinExistence type="predicted"/>
<dbReference type="Proteomes" id="UP001550044">
    <property type="component" value="Unassembled WGS sequence"/>
</dbReference>
<dbReference type="EMBL" id="JBEXIP010000002">
    <property type="protein sequence ID" value="MET8431802.1"/>
    <property type="molecule type" value="Genomic_DNA"/>
</dbReference>
<comment type="caution">
    <text evidence="1">The sequence shown here is derived from an EMBL/GenBank/DDBJ whole genome shotgun (WGS) entry which is preliminary data.</text>
</comment>